<feature type="transmembrane region" description="Helical" evidence="2">
    <location>
        <begin position="723"/>
        <end position="744"/>
    </location>
</feature>
<protein>
    <submittedName>
        <fullName evidence="4">DUF6049 family protein</fullName>
    </submittedName>
</protein>
<keyword evidence="2" id="KW-0472">Membrane</keyword>
<keyword evidence="2" id="KW-0812">Transmembrane</keyword>
<feature type="region of interest" description="Disordered" evidence="1">
    <location>
        <begin position="297"/>
        <end position="367"/>
    </location>
</feature>
<evidence type="ECO:0000256" key="1">
    <source>
        <dbReference type="SAM" id="MobiDB-lite"/>
    </source>
</evidence>
<sequence>MALTWISLSVALLAAVLLPAPPAAAAPAGSAPPVDVTISSLEPRTVTPDSTVVVGMTLTNDSDDTITDLSVRLQRGERLTSRDDLAADVAEPSAGEVAQAPFQPVTNTVLEPGDDAFFQFSTPAADLALTEDGVYPVLVNVNGTRGGLVERVGELSTYLPVFSAATSSRTSVAWLWPLTDRPHRDASGAFTDDELADSVAPDGRLDRALDVLEELPDGGRTVPVTLAVDPALVEVLQEMARGYTVDGATGRGTADAVSWLDRLRALAAVHPVVALPYADVDADALMSAGLPGVVTRALPGAPGSTDDGSTDGSGDGSGDGQAAGAPDGSGEVGAATGSAGPTASTGATDGSAGQSGSAGESDAGGAGSSGAQIIVDALGTTPRTDLVWPAGGVLRADTLATLTGAGVDQLVLAEDAYAEPGAAVGRTGRAAAARVTVDASGEQLTTLVADRVLGAVVAGADTAAGGARVAEQRYLAELGVLTYQLAAVDPAVAQTVLVVPPREVQADASWATPMLADTVGEPWLAPASLTDLADGPSADAGPLVAPTAPPALGAAGLADVAAAVAVRDDVAAAVGEDADDALARYDAAIARSSSAAWRDDPDGFAAAAADVARTLQGLRGQVGLVPPADGTYSLASSDAPLVLTVRNDLPFPVTVVLELRARAGVGFAAGPVAPQRVEPESRTVVTVPTTVRQSGGFTVVARVTTPAGGQLGQEVELRVSSTAYGPVTLAITVGAAALLGLLFLRRLVLFVLRRRRGEVAPADDDPAAVEGGTGAGRPRSGPPTRSPV</sequence>
<feature type="compositionally biased region" description="Low complexity" evidence="1">
    <location>
        <begin position="322"/>
        <end position="361"/>
    </location>
</feature>
<evidence type="ECO:0000256" key="3">
    <source>
        <dbReference type="SAM" id="SignalP"/>
    </source>
</evidence>
<accession>A0ABU8DS01</accession>
<keyword evidence="3" id="KW-0732">Signal</keyword>
<dbReference type="EMBL" id="JBAPLU010000006">
    <property type="protein sequence ID" value="MEI4271634.1"/>
    <property type="molecule type" value="Genomic_DNA"/>
</dbReference>
<feature type="signal peptide" evidence="3">
    <location>
        <begin position="1"/>
        <end position="25"/>
    </location>
</feature>
<proteinExistence type="predicted"/>
<feature type="region of interest" description="Disordered" evidence="1">
    <location>
        <begin position="759"/>
        <end position="788"/>
    </location>
</feature>
<keyword evidence="5" id="KW-1185">Reference proteome</keyword>
<dbReference type="Pfam" id="PF19516">
    <property type="entry name" value="DUF6049"/>
    <property type="match status" value="1"/>
</dbReference>
<comment type="caution">
    <text evidence="4">The sequence shown here is derived from an EMBL/GenBank/DDBJ whole genome shotgun (WGS) entry which is preliminary data.</text>
</comment>
<dbReference type="Proteomes" id="UP001361570">
    <property type="component" value="Unassembled WGS sequence"/>
</dbReference>
<name>A0ABU8DS01_9ACTN</name>
<feature type="compositionally biased region" description="Low complexity" evidence="1">
    <location>
        <begin position="300"/>
        <end position="310"/>
    </location>
</feature>
<evidence type="ECO:0000313" key="4">
    <source>
        <dbReference type="EMBL" id="MEI4271634.1"/>
    </source>
</evidence>
<feature type="compositionally biased region" description="Gly residues" evidence="1">
    <location>
        <begin position="311"/>
        <end position="321"/>
    </location>
</feature>
<reference evidence="4 5" key="1">
    <citation type="submission" date="2024-03" db="EMBL/GenBank/DDBJ databases">
        <title>Draft genome sequence of Klenkia sp. LSe6-5.</title>
        <authorList>
            <person name="Duangmal K."/>
            <person name="Chantavorakit T."/>
        </authorList>
    </citation>
    <scope>NUCLEOTIDE SEQUENCE [LARGE SCALE GENOMIC DNA]</scope>
    <source>
        <strain evidence="4 5">LSe6-5</strain>
    </source>
</reference>
<keyword evidence="2" id="KW-1133">Transmembrane helix</keyword>
<evidence type="ECO:0000313" key="5">
    <source>
        <dbReference type="Proteomes" id="UP001361570"/>
    </source>
</evidence>
<organism evidence="4 5">
    <name type="scientific">Klenkia sesuvii</name>
    <dbReference type="NCBI Taxonomy" id="3103137"/>
    <lineage>
        <taxon>Bacteria</taxon>
        <taxon>Bacillati</taxon>
        <taxon>Actinomycetota</taxon>
        <taxon>Actinomycetes</taxon>
        <taxon>Geodermatophilales</taxon>
        <taxon>Geodermatophilaceae</taxon>
        <taxon>Klenkia</taxon>
    </lineage>
</organism>
<dbReference type="RefSeq" id="WP_336403771.1">
    <property type="nucleotide sequence ID" value="NZ_JBAPLU010000006.1"/>
</dbReference>
<evidence type="ECO:0000256" key="2">
    <source>
        <dbReference type="SAM" id="Phobius"/>
    </source>
</evidence>
<feature type="chain" id="PRO_5045137490" evidence="3">
    <location>
        <begin position="26"/>
        <end position="788"/>
    </location>
</feature>
<dbReference type="InterPro" id="IPR046112">
    <property type="entry name" value="DUF6049"/>
</dbReference>
<gene>
    <name evidence="4" type="ORF">TEK04_07845</name>
</gene>